<organism evidence="2 3">
    <name type="scientific">Serratia fonticola</name>
    <dbReference type="NCBI Taxonomy" id="47917"/>
    <lineage>
        <taxon>Bacteria</taxon>
        <taxon>Pseudomonadati</taxon>
        <taxon>Pseudomonadota</taxon>
        <taxon>Gammaproteobacteria</taxon>
        <taxon>Enterobacterales</taxon>
        <taxon>Yersiniaceae</taxon>
        <taxon>Serratia</taxon>
    </lineage>
</organism>
<proteinExistence type="predicted"/>
<protein>
    <submittedName>
        <fullName evidence="2">Uncharacterized protein</fullName>
    </submittedName>
</protein>
<dbReference type="RefSeq" id="WP_309047708.1">
    <property type="nucleotide sequence ID" value="NZ_JAVIGA010000014.1"/>
</dbReference>
<sequence>MLNSETIEQTLISAARQQGLKLNGKDLLDIRTNVAVSLAAKERHRQRMSAPAYQWKKPAPRR</sequence>
<comment type="caution">
    <text evidence="2">The sequence shown here is derived from an EMBL/GenBank/DDBJ whole genome shotgun (WGS) entry which is preliminary data.</text>
</comment>
<feature type="region of interest" description="Disordered" evidence="1">
    <location>
        <begin position="42"/>
        <end position="62"/>
    </location>
</feature>
<evidence type="ECO:0000313" key="3">
    <source>
        <dbReference type="Proteomes" id="UP001224622"/>
    </source>
</evidence>
<name>A0AAJ1YDI6_SERFO</name>
<dbReference type="Proteomes" id="UP001224622">
    <property type="component" value="Unassembled WGS sequence"/>
</dbReference>
<dbReference type="AlphaFoldDB" id="A0AAJ1YDI6"/>
<dbReference type="EMBL" id="JAVIGA010000014">
    <property type="protein sequence ID" value="MDQ9127636.1"/>
    <property type="molecule type" value="Genomic_DNA"/>
</dbReference>
<gene>
    <name evidence="2" type="ORF">RDT67_14480</name>
</gene>
<accession>A0AAJ1YDI6</accession>
<reference evidence="2" key="1">
    <citation type="submission" date="2023-08" db="EMBL/GenBank/DDBJ databases">
        <title>The Comparative Genomic Analysis of Yersiniaceae from Polar Regions.</title>
        <authorList>
            <person name="Goncharov A."/>
            <person name="Aslanov B."/>
            <person name="Kolodzhieva V."/>
            <person name="Azarov D."/>
            <person name="Mochov A."/>
            <person name="Lebedeva E."/>
        </authorList>
    </citation>
    <scope>NUCLEOTIDE SEQUENCE</scope>
    <source>
        <strain evidence="2">Vf</strain>
    </source>
</reference>
<evidence type="ECO:0000256" key="1">
    <source>
        <dbReference type="SAM" id="MobiDB-lite"/>
    </source>
</evidence>
<evidence type="ECO:0000313" key="2">
    <source>
        <dbReference type="EMBL" id="MDQ9127636.1"/>
    </source>
</evidence>